<reference evidence="4" key="1">
    <citation type="journal article" date="2022" name="Int. J. Syst. Evol. Microbiol.">
        <title>Anaeromyxobacter oryzae sp. nov., Anaeromyxobacter diazotrophicus sp. nov. and Anaeromyxobacter paludicola sp. nov., isolated from paddy soils.</title>
        <authorList>
            <person name="Itoh H."/>
            <person name="Xu Z."/>
            <person name="Mise K."/>
            <person name="Masuda Y."/>
            <person name="Ushijima N."/>
            <person name="Hayakawa C."/>
            <person name="Shiratori Y."/>
            <person name="Senoo K."/>
        </authorList>
    </citation>
    <scope>NUCLEOTIDE SEQUENCE [LARGE SCALE GENOMIC DNA]</scope>
    <source>
        <strain evidence="4">Red232</strain>
    </source>
</reference>
<keyword evidence="4" id="KW-1185">Reference proteome</keyword>
<feature type="region of interest" description="Disordered" evidence="1">
    <location>
        <begin position="76"/>
        <end position="99"/>
    </location>
</feature>
<evidence type="ECO:0000313" key="4">
    <source>
        <dbReference type="Proteomes" id="UP001162891"/>
    </source>
</evidence>
<evidence type="ECO:0000313" key="3">
    <source>
        <dbReference type="EMBL" id="BDG05952.1"/>
    </source>
</evidence>
<keyword evidence="2" id="KW-0472">Membrane</keyword>
<feature type="transmembrane region" description="Helical" evidence="2">
    <location>
        <begin position="32"/>
        <end position="54"/>
    </location>
</feature>
<name>A0ABN6MYA5_9BACT</name>
<accession>A0ABN6MYA5</accession>
<proteinExistence type="predicted"/>
<evidence type="ECO:0000256" key="1">
    <source>
        <dbReference type="SAM" id="MobiDB-lite"/>
    </source>
</evidence>
<dbReference type="EMBL" id="AP025591">
    <property type="protein sequence ID" value="BDG05952.1"/>
    <property type="molecule type" value="Genomic_DNA"/>
</dbReference>
<evidence type="ECO:0008006" key="5">
    <source>
        <dbReference type="Google" id="ProtNLM"/>
    </source>
</evidence>
<keyword evidence="2" id="KW-1133">Transmembrane helix</keyword>
<organism evidence="3 4">
    <name type="scientific">Anaeromyxobacter oryzae</name>
    <dbReference type="NCBI Taxonomy" id="2918170"/>
    <lineage>
        <taxon>Bacteria</taxon>
        <taxon>Pseudomonadati</taxon>
        <taxon>Myxococcota</taxon>
        <taxon>Myxococcia</taxon>
        <taxon>Myxococcales</taxon>
        <taxon>Cystobacterineae</taxon>
        <taxon>Anaeromyxobacteraceae</taxon>
        <taxon>Anaeromyxobacter</taxon>
    </lineage>
</organism>
<dbReference type="RefSeq" id="WP_248355160.1">
    <property type="nucleotide sequence ID" value="NZ_AP025591.1"/>
</dbReference>
<sequence length="99" mass="10625">MAMSWKAMKAMVDRDDLLKRVGLETHTPTSDFFTGLGLFSIGVLVGAGLGLLFAPKRGEDMRAMMTEAWRTRAAGRSTGPDYQAMGAETAMPSTSTVGH</sequence>
<evidence type="ECO:0000256" key="2">
    <source>
        <dbReference type="SAM" id="Phobius"/>
    </source>
</evidence>
<gene>
    <name evidence="3" type="ORF">AMOR_49480</name>
</gene>
<protein>
    <recommendedName>
        <fullName evidence="5">YtxH domain-containing protein</fullName>
    </recommendedName>
</protein>
<dbReference type="Proteomes" id="UP001162891">
    <property type="component" value="Chromosome"/>
</dbReference>
<keyword evidence="2" id="KW-0812">Transmembrane</keyword>